<evidence type="ECO:0000256" key="16">
    <source>
        <dbReference type="ARBA" id="ARBA00023209"/>
    </source>
</evidence>
<keyword evidence="16" id="KW-0594">Phospholipid biosynthesis</keyword>
<evidence type="ECO:0000313" key="21">
    <source>
        <dbReference type="Proteomes" id="UP000613208"/>
    </source>
</evidence>
<comment type="caution">
    <text evidence="20">The sequence shown here is derived from an EMBL/GenBank/DDBJ whole genome shotgun (WGS) entry which is preliminary data.</text>
</comment>
<evidence type="ECO:0000256" key="8">
    <source>
        <dbReference type="ARBA" id="ARBA00022475"/>
    </source>
</evidence>
<dbReference type="RefSeq" id="WP_201310863.1">
    <property type="nucleotide sequence ID" value="NZ_BLYI01000031.1"/>
</dbReference>
<evidence type="ECO:0000256" key="6">
    <source>
        <dbReference type="ARBA" id="ARBA00012487"/>
    </source>
</evidence>
<dbReference type="PANTHER" id="PTHR46382:SF1">
    <property type="entry name" value="PHOSPHATIDATE CYTIDYLYLTRANSFERASE"/>
    <property type="match status" value="1"/>
</dbReference>
<reference evidence="20" key="1">
    <citation type="submission" date="2020-06" db="EMBL/GenBank/DDBJ databases">
        <title>Characterization of fructooligosaccharide metabolism and fructooligosaccharide-degrading enzymes in human commensal butyrate producers.</title>
        <authorList>
            <person name="Tanno H."/>
            <person name="Fujii T."/>
            <person name="Hirano K."/>
            <person name="Maeno S."/>
            <person name="Tonozuka T."/>
            <person name="Sakamoto M."/>
            <person name="Ohkuma M."/>
            <person name="Tochio T."/>
            <person name="Endo A."/>
        </authorList>
    </citation>
    <scope>NUCLEOTIDE SEQUENCE</scope>
    <source>
        <strain evidence="20">JCM 17466</strain>
    </source>
</reference>
<organism evidence="20 21">
    <name type="scientific">Anaerostipes butyraticus</name>
    <dbReference type="NCBI Taxonomy" id="645466"/>
    <lineage>
        <taxon>Bacteria</taxon>
        <taxon>Bacillati</taxon>
        <taxon>Bacillota</taxon>
        <taxon>Clostridia</taxon>
        <taxon>Lachnospirales</taxon>
        <taxon>Lachnospiraceae</taxon>
        <taxon>Anaerostipes</taxon>
    </lineage>
</organism>
<evidence type="ECO:0000256" key="12">
    <source>
        <dbReference type="ARBA" id="ARBA00022695"/>
    </source>
</evidence>
<evidence type="ECO:0000256" key="9">
    <source>
        <dbReference type="ARBA" id="ARBA00022516"/>
    </source>
</evidence>
<feature type="transmembrane region" description="Helical" evidence="19">
    <location>
        <begin position="171"/>
        <end position="190"/>
    </location>
</feature>
<keyword evidence="8" id="KW-1003">Cell membrane</keyword>
<keyword evidence="17" id="KW-1208">Phospholipid metabolism</keyword>
<proteinExistence type="inferred from homology"/>
<feature type="transmembrane region" description="Helical" evidence="19">
    <location>
        <begin position="105"/>
        <end position="126"/>
    </location>
</feature>
<evidence type="ECO:0000256" key="1">
    <source>
        <dbReference type="ARBA" id="ARBA00001698"/>
    </source>
</evidence>
<name>A0A916QAN3_9FIRM</name>
<keyword evidence="12 18" id="KW-0548">Nucleotidyltransferase</keyword>
<sequence length="270" mass="29615">MFKQRLLSGIVLVLIAVFALYMGGMVTLAATLIISLIGYSELLRIFHIEKSSLAVIGYTGCILFYVAMFFDLAQWTVPIIILFLIVLLGCYVIRFPKYKLNQMMGCFFGFIYVGIMLSYIYQLRIIQNGGEFVVLLFLAAWGNDTLAYCVGMLIGKHKLTPELSPKKSIEGFVGGILGAVILGLIYGFYIKTRLRLSFDPVVMFPIICGVGAVISVIGDLAASAIKRDAGIKDYGSLIPGHGGILDRFDSILLIAPVVYYLMVMISGGTI</sequence>
<dbReference type="AlphaFoldDB" id="A0A916QAN3"/>
<dbReference type="GO" id="GO:0005886">
    <property type="term" value="C:plasma membrane"/>
    <property type="evidence" value="ECO:0007669"/>
    <property type="project" value="UniProtKB-SubCell"/>
</dbReference>
<dbReference type="InterPro" id="IPR000374">
    <property type="entry name" value="PC_trans"/>
</dbReference>
<dbReference type="PANTHER" id="PTHR46382">
    <property type="entry name" value="PHOSPHATIDATE CYTIDYLYLTRANSFERASE"/>
    <property type="match status" value="1"/>
</dbReference>
<dbReference type="EMBL" id="BLYI01000031">
    <property type="protein sequence ID" value="GFO85158.1"/>
    <property type="molecule type" value="Genomic_DNA"/>
</dbReference>
<evidence type="ECO:0000256" key="17">
    <source>
        <dbReference type="ARBA" id="ARBA00023264"/>
    </source>
</evidence>
<evidence type="ECO:0000256" key="4">
    <source>
        <dbReference type="ARBA" id="ARBA00005189"/>
    </source>
</evidence>
<dbReference type="Pfam" id="PF01148">
    <property type="entry name" value="CTP_transf_1"/>
    <property type="match status" value="1"/>
</dbReference>
<dbReference type="EC" id="2.7.7.41" evidence="6 18"/>
<evidence type="ECO:0000256" key="14">
    <source>
        <dbReference type="ARBA" id="ARBA00023098"/>
    </source>
</evidence>
<evidence type="ECO:0000256" key="3">
    <source>
        <dbReference type="ARBA" id="ARBA00005119"/>
    </source>
</evidence>
<evidence type="ECO:0000256" key="2">
    <source>
        <dbReference type="ARBA" id="ARBA00004651"/>
    </source>
</evidence>
<dbReference type="GO" id="GO:0016024">
    <property type="term" value="P:CDP-diacylglycerol biosynthetic process"/>
    <property type="evidence" value="ECO:0007669"/>
    <property type="project" value="TreeGrafter"/>
</dbReference>
<evidence type="ECO:0000313" key="20">
    <source>
        <dbReference type="EMBL" id="GFO85158.1"/>
    </source>
</evidence>
<gene>
    <name evidence="20" type="ORF">ANBU17_15050</name>
</gene>
<comment type="catalytic activity">
    <reaction evidence="1 18">
        <text>a 1,2-diacyl-sn-glycero-3-phosphate + CTP + H(+) = a CDP-1,2-diacyl-sn-glycerol + diphosphate</text>
        <dbReference type="Rhea" id="RHEA:16229"/>
        <dbReference type="ChEBI" id="CHEBI:15378"/>
        <dbReference type="ChEBI" id="CHEBI:33019"/>
        <dbReference type="ChEBI" id="CHEBI:37563"/>
        <dbReference type="ChEBI" id="CHEBI:58332"/>
        <dbReference type="ChEBI" id="CHEBI:58608"/>
        <dbReference type="EC" id="2.7.7.41"/>
    </reaction>
</comment>
<evidence type="ECO:0000256" key="5">
    <source>
        <dbReference type="ARBA" id="ARBA00010185"/>
    </source>
</evidence>
<evidence type="ECO:0000256" key="11">
    <source>
        <dbReference type="ARBA" id="ARBA00022692"/>
    </source>
</evidence>
<feature type="transmembrane region" description="Helical" evidence="19">
    <location>
        <begin position="51"/>
        <end position="69"/>
    </location>
</feature>
<keyword evidence="21" id="KW-1185">Reference proteome</keyword>
<comment type="pathway">
    <text evidence="3 18">Phospholipid metabolism; CDP-diacylglycerol biosynthesis; CDP-diacylglycerol from sn-glycerol 3-phosphate: step 3/3.</text>
</comment>
<dbReference type="GO" id="GO:0004605">
    <property type="term" value="F:phosphatidate cytidylyltransferase activity"/>
    <property type="evidence" value="ECO:0007669"/>
    <property type="project" value="UniProtKB-EC"/>
</dbReference>
<feature type="transmembrane region" description="Helical" evidence="19">
    <location>
        <begin position="132"/>
        <end position="150"/>
    </location>
</feature>
<evidence type="ECO:0000256" key="7">
    <source>
        <dbReference type="ARBA" id="ARBA00019373"/>
    </source>
</evidence>
<keyword evidence="15 19" id="KW-0472">Membrane</keyword>
<comment type="similarity">
    <text evidence="5 18">Belongs to the CDS family.</text>
</comment>
<evidence type="ECO:0000256" key="13">
    <source>
        <dbReference type="ARBA" id="ARBA00022989"/>
    </source>
</evidence>
<evidence type="ECO:0000256" key="19">
    <source>
        <dbReference type="SAM" id="Phobius"/>
    </source>
</evidence>
<evidence type="ECO:0000256" key="10">
    <source>
        <dbReference type="ARBA" id="ARBA00022679"/>
    </source>
</evidence>
<comment type="subcellular location">
    <subcellularLocation>
        <location evidence="2">Cell membrane</location>
        <topology evidence="2">Multi-pass membrane protein</topology>
    </subcellularLocation>
</comment>
<feature type="transmembrane region" description="Helical" evidence="19">
    <location>
        <begin position="75"/>
        <end position="93"/>
    </location>
</feature>
<evidence type="ECO:0000256" key="15">
    <source>
        <dbReference type="ARBA" id="ARBA00023136"/>
    </source>
</evidence>
<keyword evidence="10 18" id="KW-0808">Transferase</keyword>
<protein>
    <recommendedName>
        <fullName evidence="7 18">Phosphatidate cytidylyltransferase</fullName>
        <ecNumber evidence="6 18">2.7.7.41</ecNumber>
    </recommendedName>
</protein>
<comment type="pathway">
    <text evidence="4">Lipid metabolism.</text>
</comment>
<keyword evidence="9" id="KW-0444">Lipid biosynthesis</keyword>
<feature type="transmembrane region" description="Helical" evidence="19">
    <location>
        <begin position="202"/>
        <end position="222"/>
    </location>
</feature>
<accession>A0A916QAN3</accession>
<keyword evidence="14" id="KW-0443">Lipid metabolism</keyword>
<keyword evidence="11 18" id="KW-0812">Transmembrane</keyword>
<evidence type="ECO:0000256" key="18">
    <source>
        <dbReference type="RuleBase" id="RU003938"/>
    </source>
</evidence>
<keyword evidence="13 19" id="KW-1133">Transmembrane helix</keyword>
<feature type="transmembrane region" description="Helical" evidence="19">
    <location>
        <begin position="251"/>
        <end position="269"/>
    </location>
</feature>
<feature type="transmembrane region" description="Helical" evidence="19">
    <location>
        <begin position="6"/>
        <end position="39"/>
    </location>
</feature>
<dbReference type="Proteomes" id="UP000613208">
    <property type="component" value="Unassembled WGS sequence"/>
</dbReference>
<dbReference type="PROSITE" id="PS01315">
    <property type="entry name" value="CDS"/>
    <property type="match status" value="1"/>
</dbReference>